<evidence type="ECO:0000313" key="1">
    <source>
        <dbReference type="EMBL" id="PKZ68669.1"/>
    </source>
</evidence>
<proteinExistence type="predicted"/>
<organism evidence="1 2">
    <name type="scientific">Faucicola osloensis</name>
    <name type="common">Moraxella osloensis</name>
    <dbReference type="NCBI Taxonomy" id="34062"/>
    <lineage>
        <taxon>Bacteria</taxon>
        <taxon>Pseudomonadati</taxon>
        <taxon>Pseudomonadota</taxon>
        <taxon>Gammaproteobacteria</taxon>
        <taxon>Moraxellales</taxon>
        <taxon>Moraxellaceae</taxon>
        <taxon>Faucicola</taxon>
    </lineage>
</organism>
<accession>A0A173MYY0</accession>
<name>A0A173MYY0_FAUOS</name>
<comment type="caution">
    <text evidence="1">The sequence shown here is derived from an EMBL/GenBank/DDBJ whole genome shotgun (WGS) entry which is preliminary data.</text>
</comment>
<dbReference type="Proteomes" id="UP000234914">
    <property type="component" value="Unassembled WGS sequence"/>
</dbReference>
<dbReference type="AlphaFoldDB" id="A0A173MYY0"/>
<protein>
    <submittedName>
        <fullName evidence="1">Uncharacterized protein</fullName>
    </submittedName>
</protein>
<evidence type="ECO:0000313" key="2">
    <source>
        <dbReference type="Proteomes" id="UP000234914"/>
    </source>
</evidence>
<dbReference type="EMBL" id="PKJS01000008">
    <property type="protein sequence ID" value="PKZ68669.1"/>
    <property type="molecule type" value="Genomic_DNA"/>
</dbReference>
<sequence length="118" mass="13846">MSINQMPLSYEETRLEILDSLYIHLIQNANNDQISRSSLDYLIYDFESNYSKAQRLLINFCIFVLAENLFQDAYVSKLLKSDITQSIPFNLRHLMNQLEGEDRECFITDFCLMGFAID</sequence>
<gene>
    <name evidence="1" type="ORF">CYJ96_07290</name>
</gene>
<dbReference type="RefSeq" id="WP_040403802.1">
    <property type="nucleotide sequence ID" value="NZ_PKJS01000008.1"/>
</dbReference>
<reference evidence="1 2" key="1">
    <citation type="submission" date="2017-12" db="EMBL/GenBank/DDBJ databases">
        <title>Phylogenetic diversity of female urinary microbiome.</title>
        <authorList>
            <person name="Thomas-White K."/>
            <person name="Wolfe A.J."/>
        </authorList>
    </citation>
    <scope>NUCLEOTIDE SEQUENCE [LARGE SCALE GENOMIC DNA]</scope>
    <source>
        <strain evidence="1 2">UMB0416</strain>
    </source>
</reference>